<name>C1FTJ5_CLOBJ</name>
<gene>
    <name evidence="1" type="ordered locus">CLM_2947</name>
</gene>
<evidence type="ECO:0000313" key="2">
    <source>
        <dbReference type="Proteomes" id="UP000001374"/>
    </source>
</evidence>
<dbReference type="eggNOG" id="ENOG50325XI">
    <property type="taxonomic scope" value="Bacteria"/>
</dbReference>
<accession>C1FTJ5</accession>
<dbReference type="Proteomes" id="UP000001374">
    <property type="component" value="Chromosome"/>
</dbReference>
<reference evidence="1 2" key="1">
    <citation type="submission" date="2008-10" db="EMBL/GenBank/DDBJ databases">
        <title>Genome sequence of Clostridium botulinum A2 Kyoto.</title>
        <authorList>
            <person name="Shrivastava S."/>
            <person name="Brinkac L.M."/>
            <person name="Brown J.L."/>
            <person name="Bruce D."/>
            <person name="Detter C.C."/>
            <person name="Johnson E.A."/>
            <person name="Munk C.A."/>
            <person name="Smith L.A."/>
            <person name="Smith T.J."/>
            <person name="Sutton G."/>
            <person name="Brettin T.S."/>
        </authorList>
    </citation>
    <scope>NUCLEOTIDE SEQUENCE [LARGE SCALE GENOMIC DNA]</scope>
    <source>
        <strain evidence="2">Kyoto / Type A2</strain>
    </source>
</reference>
<sequence>MGKIKTEGNINGLGVYGFTDDTDKVLYVGSGMMNDRKQNHEYHLKKENYKYNNKKILQEEYEKDNLTFKVLHFSINNSTYLNGTNKERQEIQESLEVLEQFYYNLYKDTCCNEMRKIRKHSTSPTLETTYKRKKANQGIKNPNCKYDIETIVEIKEMINMGLSNTEISKKTGVNRNYISQIRTGQKWSSVNILPI</sequence>
<organism evidence="1 2">
    <name type="scientific">Clostridium botulinum (strain Kyoto / Type A2)</name>
    <dbReference type="NCBI Taxonomy" id="536232"/>
    <lineage>
        <taxon>Bacteria</taxon>
        <taxon>Bacillati</taxon>
        <taxon>Bacillota</taxon>
        <taxon>Clostridia</taxon>
        <taxon>Eubacteriales</taxon>
        <taxon>Clostridiaceae</taxon>
        <taxon>Clostridium</taxon>
    </lineage>
</organism>
<proteinExistence type="predicted"/>
<dbReference type="KEGG" id="cby:CLM_2947"/>
<protein>
    <submittedName>
        <fullName evidence="1">GIY-YIG domain protein</fullName>
    </submittedName>
</protein>
<dbReference type="HOGENOM" id="CLU_117536_0_0_9"/>
<dbReference type="EMBL" id="CP001581">
    <property type="protein sequence ID" value="ACO86656.1"/>
    <property type="molecule type" value="Genomic_DNA"/>
</dbReference>
<evidence type="ECO:0000313" key="1">
    <source>
        <dbReference type="EMBL" id="ACO86656.1"/>
    </source>
</evidence>
<dbReference type="RefSeq" id="WP_012705444.1">
    <property type="nucleotide sequence ID" value="NC_012563.1"/>
</dbReference>
<dbReference type="AlphaFoldDB" id="C1FTJ5"/>